<sequence>MNKNLADMMREALEARREFKKFEPHVRAGIIMVKLLRAHLMVHVNRVDDITEIRYDLGNRVVGNLVQILSEAKITPSEASNERFRRMFAQYVNDSMLEEGIAVKWLPHELAFSFAEHGNEGEVK</sequence>
<protein>
    <submittedName>
        <fullName evidence="1">Uncharacterized protein</fullName>
    </submittedName>
</protein>
<keyword evidence="2" id="KW-1185">Reference proteome</keyword>
<dbReference type="GeneID" id="22113424"/>
<accession>A0A075E0A4</accession>
<evidence type="ECO:0000313" key="2">
    <source>
        <dbReference type="Proteomes" id="UP000028741"/>
    </source>
</evidence>
<evidence type="ECO:0000313" key="1">
    <source>
        <dbReference type="EMBL" id="AHZ60210.1"/>
    </source>
</evidence>
<organism evidence="1 2">
    <name type="scientific">Dickeya phage RC-2014</name>
    <dbReference type="NCBI Taxonomy" id="1477406"/>
    <lineage>
        <taxon>Viruses</taxon>
        <taxon>Duplodnaviria</taxon>
        <taxon>Heunggongvirae</taxon>
        <taxon>Uroviricota</taxon>
        <taxon>Caudoviricetes</taxon>
        <taxon>Pantevenvirales</taxon>
        <taxon>Ackermannviridae</taxon>
        <taxon>Aglimvirinae</taxon>
        <taxon>Limestonevirus</taxon>
        <taxon>Limestonevirus RC2014</taxon>
    </lineage>
</organism>
<name>A0A075E0A4_9CAUD</name>
<gene>
    <name evidence="1" type="ORF">DA66_0138</name>
</gene>
<dbReference type="EMBL" id="KJ716335">
    <property type="protein sequence ID" value="AHZ60210.1"/>
    <property type="molecule type" value="Genomic_DNA"/>
</dbReference>
<dbReference type="RefSeq" id="YP_009102977.1">
    <property type="nucleotide sequence ID" value="NC_025452.1"/>
</dbReference>
<dbReference type="Proteomes" id="UP000028741">
    <property type="component" value="Segment"/>
</dbReference>
<proteinExistence type="predicted"/>
<dbReference type="KEGG" id="vg:22113424"/>
<reference evidence="1 2" key="1">
    <citation type="journal article" date="2014" name="Arch. Virol.">
        <title>Complete genome sequence of a broad-host-range lytic Dickeya spp. bacteriophage ?D5.</title>
        <authorList>
            <person name="Czajkowski R."/>
            <person name="Ozymko Z."/>
            <person name="Zwirowski S."/>
            <person name="Lojkowska E."/>
        </authorList>
    </citation>
    <scope>NUCLEOTIDE SEQUENCE [LARGE SCALE GENOMIC DNA]</scope>
</reference>